<sequence>MKRLVRASAILFCLIIFGIYKGQASPKYLEIEWKNGSDAAKKIMTSEFYYDPLDAWSPFGNDIGSDTYYLYCDWKKEHPKEDIRKFIDGELVSSGYPGFNLYLDGKNPERLRRIVNTMHNEYIDLNAINNKVIALAFSQLFLEGKIEPEVKIWAEAAFSREAVYLDFWGDEKEEMKERKEREERMNQLLNDLRKA</sequence>
<accession>A0A420FW07</accession>
<feature type="coiled-coil region" evidence="1">
    <location>
        <begin position="165"/>
        <end position="195"/>
    </location>
</feature>
<gene>
    <name evidence="2" type="ORF">BCY89_05650</name>
</gene>
<evidence type="ECO:0000256" key="1">
    <source>
        <dbReference type="SAM" id="Coils"/>
    </source>
</evidence>
<keyword evidence="3" id="KW-1185">Reference proteome</keyword>
<name>A0A420FW07_9SPHI</name>
<protein>
    <submittedName>
        <fullName evidence="2">Uncharacterized protein</fullName>
    </submittedName>
</protein>
<keyword evidence="1" id="KW-0175">Coiled coil</keyword>
<evidence type="ECO:0000313" key="2">
    <source>
        <dbReference type="EMBL" id="RKF37135.1"/>
    </source>
</evidence>
<dbReference type="EMBL" id="MCAQ01000012">
    <property type="protein sequence ID" value="RKF37135.1"/>
    <property type="molecule type" value="Genomic_DNA"/>
</dbReference>
<reference evidence="2 3" key="1">
    <citation type="submission" date="2016-07" db="EMBL/GenBank/DDBJ databases">
        <title>Genome analysis of Sphingobacterium siyangense T12B17.</title>
        <authorList>
            <person name="Xu D."/>
            <person name="Su Y."/>
            <person name="Zheng S."/>
        </authorList>
    </citation>
    <scope>NUCLEOTIDE SEQUENCE [LARGE SCALE GENOMIC DNA]</scope>
    <source>
        <strain evidence="2 3">T12B17</strain>
    </source>
</reference>
<evidence type="ECO:0000313" key="3">
    <source>
        <dbReference type="Proteomes" id="UP000286402"/>
    </source>
</evidence>
<organism evidence="2 3">
    <name type="scientific">Sphingobacterium siyangense</name>
    <dbReference type="NCBI Taxonomy" id="459529"/>
    <lineage>
        <taxon>Bacteria</taxon>
        <taxon>Pseudomonadati</taxon>
        <taxon>Bacteroidota</taxon>
        <taxon>Sphingobacteriia</taxon>
        <taxon>Sphingobacteriales</taxon>
        <taxon>Sphingobacteriaceae</taxon>
        <taxon>Sphingobacterium</taxon>
    </lineage>
</organism>
<comment type="caution">
    <text evidence="2">The sequence shown here is derived from an EMBL/GenBank/DDBJ whole genome shotgun (WGS) entry which is preliminary data.</text>
</comment>
<proteinExistence type="predicted"/>
<dbReference type="Proteomes" id="UP000286402">
    <property type="component" value="Unassembled WGS sequence"/>
</dbReference>
<dbReference type="AlphaFoldDB" id="A0A420FW07"/>
<dbReference type="RefSeq" id="WP_120334230.1">
    <property type="nucleotide sequence ID" value="NZ_MCAQ01000012.1"/>
</dbReference>